<feature type="transmembrane region" description="Helical" evidence="9">
    <location>
        <begin position="156"/>
        <end position="176"/>
    </location>
</feature>
<dbReference type="Gene3D" id="3.40.50.300">
    <property type="entry name" value="P-loop containing nucleotide triphosphate hydrolases"/>
    <property type="match status" value="1"/>
</dbReference>
<dbReference type="SUPFAM" id="SSF90123">
    <property type="entry name" value="ABC transporter transmembrane region"/>
    <property type="match status" value="1"/>
</dbReference>
<evidence type="ECO:0000259" key="11">
    <source>
        <dbReference type="PROSITE" id="PS50929"/>
    </source>
</evidence>
<reference evidence="13 14" key="1">
    <citation type="submission" date="2022-10" db="EMBL/GenBank/DDBJ databases">
        <title>Roseococcus glaciei nov., sp. nov., isolated from glacier.</title>
        <authorList>
            <person name="Liu Q."/>
            <person name="Xin Y.-H."/>
        </authorList>
    </citation>
    <scope>NUCLEOTIDE SEQUENCE [LARGE SCALE GENOMIC DNA]</scope>
    <source>
        <strain evidence="13 14">MDT2-1-1</strain>
    </source>
</reference>
<dbReference type="SUPFAM" id="SSF52540">
    <property type="entry name" value="P-loop containing nucleoside triphosphate hydrolases"/>
    <property type="match status" value="1"/>
</dbReference>
<dbReference type="InterPro" id="IPR017871">
    <property type="entry name" value="ABC_transporter-like_CS"/>
</dbReference>
<dbReference type="InterPro" id="IPR005074">
    <property type="entry name" value="Peptidase_C39"/>
</dbReference>
<keyword evidence="14" id="KW-1185">Reference proteome</keyword>
<evidence type="ECO:0000313" key="14">
    <source>
        <dbReference type="Proteomes" id="UP001526430"/>
    </source>
</evidence>
<keyword evidence="2 9" id="KW-0812">Transmembrane</keyword>
<keyword evidence="4" id="KW-0067">ATP-binding</keyword>
<evidence type="ECO:0000256" key="5">
    <source>
        <dbReference type="ARBA" id="ARBA00022927"/>
    </source>
</evidence>
<keyword evidence="5" id="KW-0653">Protein transport</keyword>
<dbReference type="Pfam" id="PF00005">
    <property type="entry name" value="ABC_tran"/>
    <property type="match status" value="1"/>
</dbReference>
<keyword evidence="7 9" id="KW-0472">Membrane</keyword>
<evidence type="ECO:0000256" key="2">
    <source>
        <dbReference type="ARBA" id="ARBA00022692"/>
    </source>
</evidence>
<feature type="domain" description="ABC transporter" evidence="10">
    <location>
        <begin position="475"/>
        <end position="708"/>
    </location>
</feature>
<dbReference type="PROSITE" id="PS50893">
    <property type="entry name" value="ABC_TRANSPORTER_2"/>
    <property type="match status" value="1"/>
</dbReference>
<dbReference type="Pfam" id="PF00664">
    <property type="entry name" value="ABC_membrane"/>
    <property type="match status" value="1"/>
</dbReference>
<dbReference type="InterPro" id="IPR027417">
    <property type="entry name" value="P-loop_NTPase"/>
</dbReference>
<dbReference type="PROSITE" id="PS50990">
    <property type="entry name" value="PEPTIDASE_C39"/>
    <property type="match status" value="1"/>
</dbReference>
<dbReference type="InterPro" id="IPR003439">
    <property type="entry name" value="ABC_transporter-like_ATP-bd"/>
</dbReference>
<accession>A0ABT3NTR1</accession>
<dbReference type="InterPro" id="IPR039421">
    <property type="entry name" value="Type_1_exporter"/>
</dbReference>
<protein>
    <submittedName>
        <fullName evidence="13">NHLP family bacteriocin export ABC transporter peptidase/permease/ATPase subunit</fullName>
    </submittedName>
</protein>
<evidence type="ECO:0000259" key="12">
    <source>
        <dbReference type="PROSITE" id="PS50990"/>
    </source>
</evidence>
<dbReference type="InterPro" id="IPR011527">
    <property type="entry name" value="ABC1_TM_dom"/>
</dbReference>
<organism evidence="13 14">
    <name type="scientific">Sabulicella glaciei</name>
    <dbReference type="NCBI Taxonomy" id="2984948"/>
    <lineage>
        <taxon>Bacteria</taxon>
        <taxon>Pseudomonadati</taxon>
        <taxon>Pseudomonadota</taxon>
        <taxon>Alphaproteobacteria</taxon>
        <taxon>Acetobacterales</taxon>
        <taxon>Acetobacteraceae</taxon>
        <taxon>Sabulicella</taxon>
    </lineage>
</organism>
<feature type="transmembrane region" description="Helical" evidence="9">
    <location>
        <begin position="271"/>
        <end position="291"/>
    </location>
</feature>
<keyword evidence="3" id="KW-0547">Nucleotide-binding</keyword>
<dbReference type="Pfam" id="PF03412">
    <property type="entry name" value="Peptidase_C39"/>
    <property type="match status" value="1"/>
</dbReference>
<dbReference type="RefSeq" id="WP_301589455.1">
    <property type="nucleotide sequence ID" value="NZ_JAPFQI010000004.1"/>
</dbReference>
<dbReference type="PANTHER" id="PTHR24221">
    <property type="entry name" value="ATP-BINDING CASSETTE SUB-FAMILY B"/>
    <property type="match status" value="1"/>
</dbReference>
<evidence type="ECO:0000256" key="3">
    <source>
        <dbReference type="ARBA" id="ARBA00022741"/>
    </source>
</evidence>
<dbReference type="InterPro" id="IPR022514">
    <property type="entry name" value="NHPM_micro_ABC1"/>
</dbReference>
<feature type="domain" description="Peptidase C39" evidence="12">
    <location>
        <begin position="7"/>
        <end position="126"/>
    </location>
</feature>
<keyword evidence="6 9" id="KW-1133">Transmembrane helix</keyword>
<sequence length="709" mass="75012">MTPTILQMEATECGAASLAMVLAHHGRWVRLEEMRVACGVSRDGSRASHLLRAARRYGLEAKGWRVEPEGIAAHRLPAIAFWEFNHFVVVERMEKKGVRIIDPASGPRLVPHVEFDSAFTGVLLVFEPGPDFNRGGTKPRPLAAALSRLAAAREGLAYLAIAATLALLPVVAVPAASKIFVDDVLVRGFEGWVRPLLLGLAFAALLRGLLTWLQEHAMARQELALGAGFGLRFFRHMLRLPTGFFAQRYAGDLASRASAASETGHRVGAEATALLAAGLAVAFHLGLMLLYDPVLTLVGLSVALLNALVVQGVVATQREAARQVAREGARMAAVSVGGIQAIETLKAGGLEADFFGRWAGMQARLLNARLRLQLPALALDLLPTLLAGLGMAAVLGLGALRAMDGAITIGTLVAFQALLSGFFGPVQALAGATARLRALQGEVERVDDVAAAQADPRLVPGDAPSGPATRLSGQVEMRDLAFGYSPLEAPLIQGFSLRLVPGARVALVGASGSGKSTVARLLAGLYDPWGGEILMDGRPAASWPREAVAASLGFVDQQVALFRGTVRENLTLWDDTIPEADILAAARDACLHEVILARPGGYDGPVAEGGADFSGGQAQRLEIARALVHQPSLLILDEATSALDPVVEAQLLANLRRRGCTTLVVAHRLSTIRDCDEILVVERGQVVQRGAHATLFAQPGPYAELVRLA</sequence>
<dbReference type="Gene3D" id="3.90.70.10">
    <property type="entry name" value="Cysteine proteinases"/>
    <property type="match status" value="1"/>
</dbReference>
<feature type="transmembrane region" description="Helical" evidence="9">
    <location>
        <begin position="297"/>
        <end position="316"/>
    </location>
</feature>
<dbReference type="InterPro" id="IPR003593">
    <property type="entry name" value="AAA+_ATPase"/>
</dbReference>
<feature type="transmembrane region" description="Helical" evidence="9">
    <location>
        <begin position="374"/>
        <end position="400"/>
    </location>
</feature>
<keyword evidence="8" id="KW-0080">Bacteriocin transport</keyword>
<dbReference type="EMBL" id="JAPFQI010000004">
    <property type="protein sequence ID" value="MCW8085546.1"/>
    <property type="molecule type" value="Genomic_DNA"/>
</dbReference>
<feature type="domain" description="ABC transmembrane type-1" evidence="11">
    <location>
        <begin position="159"/>
        <end position="438"/>
    </location>
</feature>
<dbReference type="InterPro" id="IPR036640">
    <property type="entry name" value="ABC1_TM_sf"/>
</dbReference>
<comment type="caution">
    <text evidence="13">The sequence shown here is derived from an EMBL/GenBank/DDBJ whole genome shotgun (WGS) entry which is preliminary data.</text>
</comment>
<dbReference type="NCBIfam" id="TIGR03796">
    <property type="entry name" value="NHLM_micro_ABC1"/>
    <property type="match status" value="1"/>
</dbReference>
<evidence type="ECO:0000256" key="1">
    <source>
        <dbReference type="ARBA" id="ARBA00004651"/>
    </source>
</evidence>
<keyword evidence="5" id="KW-0813">Transport</keyword>
<name>A0ABT3NTR1_9PROT</name>
<dbReference type="PROSITE" id="PS50929">
    <property type="entry name" value="ABC_TM1F"/>
    <property type="match status" value="1"/>
</dbReference>
<feature type="transmembrane region" description="Helical" evidence="9">
    <location>
        <begin position="406"/>
        <end position="430"/>
    </location>
</feature>
<dbReference type="PANTHER" id="PTHR24221:SF654">
    <property type="entry name" value="ATP-BINDING CASSETTE SUB-FAMILY B MEMBER 6"/>
    <property type="match status" value="1"/>
</dbReference>
<evidence type="ECO:0000259" key="10">
    <source>
        <dbReference type="PROSITE" id="PS50893"/>
    </source>
</evidence>
<evidence type="ECO:0000256" key="9">
    <source>
        <dbReference type="SAM" id="Phobius"/>
    </source>
</evidence>
<evidence type="ECO:0000256" key="8">
    <source>
        <dbReference type="ARBA" id="ARBA00043264"/>
    </source>
</evidence>
<comment type="subcellular location">
    <subcellularLocation>
        <location evidence="1">Cell membrane</location>
        <topology evidence="1">Multi-pass membrane protein</topology>
    </subcellularLocation>
</comment>
<feature type="transmembrane region" description="Helical" evidence="9">
    <location>
        <begin position="196"/>
        <end position="213"/>
    </location>
</feature>
<dbReference type="Gene3D" id="1.20.1560.10">
    <property type="entry name" value="ABC transporter type 1, transmembrane domain"/>
    <property type="match status" value="1"/>
</dbReference>
<proteinExistence type="predicted"/>
<evidence type="ECO:0000256" key="4">
    <source>
        <dbReference type="ARBA" id="ARBA00022840"/>
    </source>
</evidence>
<gene>
    <name evidence="13" type="ORF">OF850_07910</name>
</gene>
<evidence type="ECO:0000256" key="7">
    <source>
        <dbReference type="ARBA" id="ARBA00023136"/>
    </source>
</evidence>
<evidence type="ECO:0000313" key="13">
    <source>
        <dbReference type="EMBL" id="MCW8085546.1"/>
    </source>
</evidence>
<evidence type="ECO:0000256" key="6">
    <source>
        <dbReference type="ARBA" id="ARBA00022989"/>
    </source>
</evidence>
<dbReference type="SMART" id="SM00382">
    <property type="entry name" value="AAA"/>
    <property type="match status" value="1"/>
</dbReference>
<dbReference type="PROSITE" id="PS00211">
    <property type="entry name" value="ABC_TRANSPORTER_1"/>
    <property type="match status" value="1"/>
</dbReference>
<dbReference type="Proteomes" id="UP001526430">
    <property type="component" value="Unassembled WGS sequence"/>
</dbReference>